<organism evidence="2 3">
    <name type="scientific">Coniochaeta ligniaria NRRL 30616</name>
    <dbReference type="NCBI Taxonomy" id="1408157"/>
    <lineage>
        <taxon>Eukaryota</taxon>
        <taxon>Fungi</taxon>
        <taxon>Dikarya</taxon>
        <taxon>Ascomycota</taxon>
        <taxon>Pezizomycotina</taxon>
        <taxon>Sordariomycetes</taxon>
        <taxon>Sordariomycetidae</taxon>
        <taxon>Coniochaetales</taxon>
        <taxon>Coniochaetaceae</taxon>
        <taxon>Coniochaeta</taxon>
    </lineage>
</organism>
<dbReference type="SUPFAM" id="SSF56300">
    <property type="entry name" value="Metallo-dependent phosphatases"/>
    <property type="match status" value="1"/>
</dbReference>
<dbReference type="InParanoid" id="A0A1J7J1M4"/>
<dbReference type="OrthoDB" id="630188at2759"/>
<dbReference type="InterPro" id="IPR029052">
    <property type="entry name" value="Metallo-depent_PP-like"/>
</dbReference>
<dbReference type="InterPro" id="IPR051693">
    <property type="entry name" value="UPF0046_metallophosphoest"/>
</dbReference>
<name>A0A1J7J1M4_9PEZI</name>
<dbReference type="GO" id="GO:0016787">
    <property type="term" value="F:hydrolase activity"/>
    <property type="evidence" value="ECO:0007669"/>
    <property type="project" value="InterPro"/>
</dbReference>
<dbReference type="PANTHER" id="PTHR12905">
    <property type="entry name" value="METALLOPHOSPHOESTERASE"/>
    <property type="match status" value="1"/>
</dbReference>
<dbReference type="InterPro" id="IPR004843">
    <property type="entry name" value="Calcineurin-like_PHP"/>
</dbReference>
<keyword evidence="3" id="KW-1185">Reference proteome</keyword>
<sequence>MAVKTTLAVKTTFLVVSDTHSKEWIKPGTIFPAGGVDVAIHCGDLTERSTLAEFTQAVDALKRINAPLKLVIAGNHDFTLDHAMFKTIYHNTHSQPSIWSEAYAAAPQDYGYVGQAKRLFSDRVPEWEKAFRTALGGEEFNNNDNNIHLLGVGRHDFVLKNGAKLRVYADPYTPSASGQGGFKFRRDERREYAIGGPDDVDVVITHGPPRGVLDTNTAGEQVGCDDLMAAVAGARPRMHCFGHIHEGWGAELVSWDDGTRGNTVVARQKIETRDSVQGSLGYVQTSLCGGVTQREGNGGRPRCERLRPGEQTLFVNAALETQDETEMRLPWVVEMELPVARRGTWAKLYGKVFRRVKNWIPGRRDA</sequence>
<accession>A0A1J7J1M4</accession>
<dbReference type="Pfam" id="PF00149">
    <property type="entry name" value="Metallophos"/>
    <property type="match status" value="1"/>
</dbReference>
<proteinExistence type="predicted"/>
<evidence type="ECO:0000313" key="3">
    <source>
        <dbReference type="Proteomes" id="UP000182658"/>
    </source>
</evidence>
<evidence type="ECO:0000259" key="1">
    <source>
        <dbReference type="Pfam" id="PF00149"/>
    </source>
</evidence>
<evidence type="ECO:0000313" key="2">
    <source>
        <dbReference type="EMBL" id="OIW33662.1"/>
    </source>
</evidence>
<dbReference type="EMBL" id="KV875094">
    <property type="protein sequence ID" value="OIW33662.1"/>
    <property type="molecule type" value="Genomic_DNA"/>
</dbReference>
<reference evidence="2 3" key="1">
    <citation type="submission" date="2016-10" db="EMBL/GenBank/DDBJ databases">
        <title>Draft genome sequence of Coniochaeta ligniaria NRRL30616, a lignocellulolytic fungus for bioabatement of inhibitors in plant biomass hydrolysates.</title>
        <authorList>
            <consortium name="DOE Joint Genome Institute"/>
            <person name="Jimenez D.J."/>
            <person name="Hector R.E."/>
            <person name="Riley R."/>
            <person name="Sun H."/>
            <person name="Grigoriev I.V."/>
            <person name="Van Elsas J.D."/>
            <person name="Nichols N.N."/>
        </authorList>
    </citation>
    <scope>NUCLEOTIDE SEQUENCE [LARGE SCALE GENOMIC DNA]</scope>
    <source>
        <strain evidence="2 3">NRRL 30616</strain>
    </source>
</reference>
<protein>
    <recommendedName>
        <fullName evidence="1">Calcineurin-like phosphoesterase domain-containing protein</fullName>
    </recommendedName>
</protein>
<dbReference type="Proteomes" id="UP000182658">
    <property type="component" value="Unassembled WGS sequence"/>
</dbReference>
<feature type="domain" description="Calcineurin-like phosphoesterase" evidence="1">
    <location>
        <begin position="12"/>
        <end position="246"/>
    </location>
</feature>
<dbReference type="PANTHER" id="PTHR12905:SF0">
    <property type="entry name" value="CALCINEURIN-LIKE PHOSPHOESTERASE DOMAIN-CONTAINING PROTEIN"/>
    <property type="match status" value="1"/>
</dbReference>
<dbReference type="AlphaFoldDB" id="A0A1J7J1M4"/>
<dbReference type="Gene3D" id="3.60.21.10">
    <property type="match status" value="1"/>
</dbReference>
<gene>
    <name evidence="2" type="ORF">CONLIGDRAFT_187018</name>
</gene>
<dbReference type="CDD" id="cd07379">
    <property type="entry name" value="MPP_239FB"/>
    <property type="match status" value="1"/>
</dbReference>